<protein>
    <submittedName>
        <fullName evidence="3">PEP-CTERM motif protein</fullName>
    </submittedName>
</protein>
<gene>
    <name evidence="3" type="ORF">CAPSK01_001133</name>
</gene>
<comment type="caution">
    <text evidence="3">The sequence shown here is derived from an EMBL/GenBank/DDBJ whole genome shotgun (WGS) entry which is preliminary data.</text>
</comment>
<feature type="chain" id="PRO_5001785495" evidence="1">
    <location>
        <begin position="27"/>
        <end position="218"/>
    </location>
</feature>
<dbReference type="EMBL" id="JDSS02000018">
    <property type="protein sequence ID" value="KFB68944.1"/>
    <property type="molecule type" value="Genomic_DNA"/>
</dbReference>
<reference evidence="3 4" key="1">
    <citation type="submission" date="2014-07" db="EMBL/GenBank/DDBJ databases">
        <title>Expanding our view of genomic diversity in Candidatus Accumulibacter clades.</title>
        <authorList>
            <person name="Skennerton C.T."/>
            <person name="Barr J.J."/>
            <person name="Slater F.R."/>
            <person name="Bond P.L."/>
            <person name="Tyson G.W."/>
        </authorList>
    </citation>
    <scope>NUCLEOTIDE SEQUENCE [LARGE SCALE GENOMIC DNA]</scope>
    <source>
        <strain evidence="4">SK-01</strain>
    </source>
</reference>
<dbReference type="NCBIfam" id="TIGR02595">
    <property type="entry name" value="PEP_CTERM"/>
    <property type="match status" value="1"/>
</dbReference>
<organism evidence="3 4">
    <name type="scientific">Candidatus Accumulibacter vicinus</name>
    <dbReference type="NCBI Taxonomy" id="2954382"/>
    <lineage>
        <taxon>Bacteria</taxon>
        <taxon>Pseudomonadati</taxon>
        <taxon>Pseudomonadota</taxon>
        <taxon>Betaproteobacteria</taxon>
        <taxon>Candidatus Accumulibacter</taxon>
    </lineage>
</organism>
<accession>A0A084Y2K0</accession>
<dbReference type="Pfam" id="PF07589">
    <property type="entry name" value="PEP-CTERM"/>
    <property type="match status" value="1"/>
</dbReference>
<feature type="signal peptide" evidence="1">
    <location>
        <begin position="1"/>
        <end position="26"/>
    </location>
</feature>
<evidence type="ECO:0000259" key="2">
    <source>
        <dbReference type="Pfam" id="PF07589"/>
    </source>
</evidence>
<dbReference type="InterPro" id="IPR013424">
    <property type="entry name" value="Ice-binding_C"/>
</dbReference>
<proteinExistence type="predicted"/>
<evidence type="ECO:0000313" key="4">
    <source>
        <dbReference type="Proteomes" id="UP000019812"/>
    </source>
</evidence>
<feature type="domain" description="Ice-binding protein C-terminal" evidence="2">
    <location>
        <begin position="193"/>
        <end position="216"/>
    </location>
</feature>
<sequence>MKIPATNGRKLAAILLIAFGASQAGAAVIYDGGAPNLGNVYLADTSFTFTTAAEDFVLKPGATTVTDAHWWGACFGGSNSCPAGNFVIGFYNDDTGAPGSLIKQYIVGNANQTATGNFIFSATEYAYSADFGPLALAAATKYWFTVSNTTLRELWGMETTGPGSHRQFRTGTGTGWTLQDQNLAFNLTNDRASIPEPASFALLSLGLVGLGALRRRKG</sequence>
<name>A0A084Y2K0_9PROT</name>
<keyword evidence="1" id="KW-0732">Signal</keyword>
<dbReference type="Proteomes" id="UP000019812">
    <property type="component" value="Unassembled WGS sequence"/>
</dbReference>
<evidence type="ECO:0000256" key="1">
    <source>
        <dbReference type="SAM" id="SignalP"/>
    </source>
</evidence>
<dbReference type="STRING" id="1457154.CAPSK01_001133"/>
<dbReference type="AlphaFoldDB" id="A0A084Y2K0"/>
<dbReference type="RefSeq" id="WP_273703120.1">
    <property type="nucleotide sequence ID" value="NZ_JDSS02000018.1"/>
</dbReference>
<evidence type="ECO:0000313" key="3">
    <source>
        <dbReference type="EMBL" id="KFB68944.1"/>
    </source>
</evidence>